<comment type="caution">
    <text evidence="2">The sequence shown here is derived from an EMBL/GenBank/DDBJ whole genome shotgun (WGS) entry which is preliminary data.</text>
</comment>
<dbReference type="AlphaFoldDB" id="A0A232FNK7"/>
<accession>A0A232FNK7</accession>
<sequence length="130" mass="14628">ILNKALRQRKRTPLRCFDQSVRVLHKAHVTLEFIGNSQLYLAVAAATAEESNKQLQLVSSGSGSNEDDEEEKKKEDYDGEKTIDQNNLTFLISRAAVNTTVDTLIRSIASPTEKQVVRKEPKLDDKCRVI</sequence>
<organism evidence="2 3">
    <name type="scientific">Trichomalopsis sarcophagae</name>
    <dbReference type="NCBI Taxonomy" id="543379"/>
    <lineage>
        <taxon>Eukaryota</taxon>
        <taxon>Metazoa</taxon>
        <taxon>Ecdysozoa</taxon>
        <taxon>Arthropoda</taxon>
        <taxon>Hexapoda</taxon>
        <taxon>Insecta</taxon>
        <taxon>Pterygota</taxon>
        <taxon>Neoptera</taxon>
        <taxon>Endopterygota</taxon>
        <taxon>Hymenoptera</taxon>
        <taxon>Apocrita</taxon>
        <taxon>Proctotrupomorpha</taxon>
        <taxon>Chalcidoidea</taxon>
        <taxon>Pteromalidae</taxon>
        <taxon>Pteromalinae</taxon>
        <taxon>Trichomalopsis</taxon>
    </lineage>
</organism>
<protein>
    <submittedName>
        <fullName evidence="2">Uncharacterized protein</fullName>
    </submittedName>
</protein>
<keyword evidence="3" id="KW-1185">Reference proteome</keyword>
<feature type="region of interest" description="Disordered" evidence="1">
    <location>
        <begin position="52"/>
        <end position="79"/>
    </location>
</feature>
<dbReference type="Proteomes" id="UP000215335">
    <property type="component" value="Unassembled WGS sequence"/>
</dbReference>
<evidence type="ECO:0000313" key="2">
    <source>
        <dbReference type="EMBL" id="OXU32225.1"/>
    </source>
</evidence>
<proteinExistence type="predicted"/>
<name>A0A232FNK7_9HYME</name>
<evidence type="ECO:0000256" key="1">
    <source>
        <dbReference type="SAM" id="MobiDB-lite"/>
    </source>
</evidence>
<evidence type="ECO:0000313" key="3">
    <source>
        <dbReference type="Proteomes" id="UP000215335"/>
    </source>
</evidence>
<dbReference type="EMBL" id="NNAY01000004">
    <property type="protein sequence ID" value="OXU32225.1"/>
    <property type="molecule type" value="Genomic_DNA"/>
</dbReference>
<gene>
    <name evidence="2" type="ORF">TSAR_008019</name>
</gene>
<feature type="non-terminal residue" evidence="2">
    <location>
        <position position="1"/>
    </location>
</feature>
<reference evidence="2 3" key="1">
    <citation type="journal article" date="2017" name="Curr. Biol.">
        <title>The Evolution of Venom by Co-option of Single-Copy Genes.</title>
        <authorList>
            <person name="Martinson E.O."/>
            <person name="Mrinalini"/>
            <person name="Kelkar Y.D."/>
            <person name="Chang C.H."/>
            <person name="Werren J.H."/>
        </authorList>
    </citation>
    <scope>NUCLEOTIDE SEQUENCE [LARGE SCALE GENOMIC DNA]</scope>
    <source>
        <strain evidence="2 3">Alberta</strain>
        <tissue evidence="2">Whole body</tissue>
    </source>
</reference>